<evidence type="ECO:0000259" key="1">
    <source>
        <dbReference type="Pfam" id="PF20150"/>
    </source>
</evidence>
<dbReference type="Pfam" id="PF20150">
    <property type="entry name" value="2EXR"/>
    <property type="match status" value="1"/>
</dbReference>
<dbReference type="Proteomes" id="UP000504637">
    <property type="component" value="Unplaced"/>
</dbReference>
<sequence>MFDAFPRLPLELRIRIWESAVFPRMVYLPQLTKQMLSTHLRVQPTTSWPPVMLVCHESRQYANYQQFHISGPESRPTWINLAADMVCIAWYDFLEDPFPQHRSQIQRLQIDLNIDDYSPLYFRRICHQIMSYPNLTDLRFIVSEPLIFWGLFFKDRDWYACAAENISLVCPVSGLVLTGDQLDMSVEWRRKRS</sequence>
<evidence type="ECO:0000313" key="3">
    <source>
        <dbReference type="RefSeq" id="XP_033457014.1"/>
    </source>
</evidence>
<dbReference type="PANTHER" id="PTHR35910">
    <property type="entry name" value="2EXR DOMAIN-CONTAINING PROTEIN"/>
    <property type="match status" value="1"/>
</dbReference>
<organism evidence="3">
    <name type="scientific">Dissoconium aciculare CBS 342.82</name>
    <dbReference type="NCBI Taxonomy" id="1314786"/>
    <lineage>
        <taxon>Eukaryota</taxon>
        <taxon>Fungi</taxon>
        <taxon>Dikarya</taxon>
        <taxon>Ascomycota</taxon>
        <taxon>Pezizomycotina</taxon>
        <taxon>Dothideomycetes</taxon>
        <taxon>Dothideomycetidae</taxon>
        <taxon>Mycosphaerellales</taxon>
        <taxon>Dissoconiaceae</taxon>
        <taxon>Dissoconium</taxon>
    </lineage>
</organism>
<dbReference type="PANTHER" id="PTHR35910:SF1">
    <property type="entry name" value="2EXR DOMAIN-CONTAINING PROTEIN"/>
    <property type="match status" value="1"/>
</dbReference>
<proteinExistence type="predicted"/>
<name>A0A6J3LWE6_9PEZI</name>
<evidence type="ECO:0000313" key="2">
    <source>
        <dbReference type="Proteomes" id="UP000504637"/>
    </source>
</evidence>
<protein>
    <recommendedName>
        <fullName evidence="1">2EXR domain-containing protein</fullName>
    </recommendedName>
</protein>
<dbReference type="InterPro" id="IPR045518">
    <property type="entry name" value="2EXR"/>
</dbReference>
<feature type="domain" description="2EXR" evidence="1">
    <location>
        <begin position="2"/>
        <end position="86"/>
    </location>
</feature>
<reference evidence="3" key="3">
    <citation type="submission" date="2025-08" db="UniProtKB">
        <authorList>
            <consortium name="RefSeq"/>
        </authorList>
    </citation>
    <scope>IDENTIFICATION</scope>
    <source>
        <strain evidence="3">CBS 342.82</strain>
    </source>
</reference>
<gene>
    <name evidence="3" type="ORF">K489DRAFT_63197</name>
</gene>
<keyword evidence="2" id="KW-1185">Reference proteome</keyword>
<dbReference type="OrthoDB" id="3473305at2759"/>
<dbReference type="RefSeq" id="XP_033457014.1">
    <property type="nucleotide sequence ID" value="XM_033608780.1"/>
</dbReference>
<dbReference type="AlphaFoldDB" id="A0A6J3LWE6"/>
<accession>A0A6J3LWE6</accession>
<dbReference type="GeneID" id="54366580"/>
<reference evidence="3" key="1">
    <citation type="submission" date="2020-01" db="EMBL/GenBank/DDBJ databases">
        <authorList>
            <consortium name="DOE Joint Genome Institute"/>
            <person name="Haridas S."/>
            <person name="Albert R."/>
            <person name="Binder M."/>
            <person name="Bloem J."/>
            <person name="Labutti K."/>
            <person name="Salamov A."/>
            <person name="Andreopoulos B."/>
            <person name="Baker S.E."/>
            <person name="Barry K."/>
            <person name="Bills G."/>
            <person name="Bluhm B.H."/>
            <person name="Cannon C."/>
            <person name="Castanera R."/>
            <person name="Culley D.E."/>
            <person name="Daum C."/>
            <person name="Ezra D."/>
            <person name="Gonzalez J.B."/>
            <person name="Henrissat B."/>
            <person name="Kuo A."/>
            <person name="Liang C."/>
            <person name="Lipzen A."/>
            <person name="Lutzoni F."/>
            <person name="Magnuson J."/>
            <person name="Mondo S."/>
            <person name="Nolan M."/>
            <person name="Ohm R."/>
            <person name="Pangilinan J."/>
            <person name="Park H.-J."/>
            <person name="Ramirez L."/>
            <person name="Alfaro M."/>
            <person name="Sun H."/>
            <person name="Tritt A."/>
            <person name="Yoshinaga Y."/>
            <person name="Zwiers L.-H."/>
            <person name="Turgeon B.G."/>
            <person name="Goodwin S.B."/>
            <person name="Spatafora J.W."/>
            <person name="Crous P.W."/>
            <person name="Grigoriev I.V."/>
        </authorList>
    </citation>
    <scope>NUCLEOTIDE SEQUENCE</scope>
    <source>
        <strain evidence="3">CBS 342.82</strain>
    </source>
</reference>
<reference evidence="3" key="2">
    <citation type="submission" date="2020-04" db="EMBL/GenBank/DDBJ databases">
        <authorList>
            <consortium name="NCBI Genome Project"/>
        </authorList>
    </citation>
    <scope>NUCLEOTIDE SEQUENCE</scope>
    <source>
        <strain evidence="3">CBS 342.82</strain>
    </source>
</reference>